<accession>A0A9P0A9I6</accession>
<protein>
    <recommendedName>
        <fullName evidence="7">C2H2-type domain-containing protein</fullName>
    </recommendedName>
</protein>
<evidence type="ECO:0000256" key="5">
    <source>
        <dbReference type="PROSITE-ProRule" id="PRU00042"/>
    </source>
</evidence>
<evidence type="ECO:0000256" key="1">
    <source>
        <dbReference type="ARBA" id="ARBA00022723"/>
    </source>
</evidence>
<dbReference type="Gene3D" id="3.30.160.60">
    <property type="entry name" value="Classic Zinc Finger"/>
    <property type="match status" value="2"/>
</dbReference>
<evidence type="ECO:0000313" key="8">
    <source>
        <dbReference type="EMBL" id="CAH0387015.1"/>
    </source>
</evidence>
<evidence type="ECO:0000256" key="4">
    <source>
        <dbReference type="ARBA" id="ARBA00022833"/>
    </source>
</evidence>
<dbReference type="GO" id="GO:0000981">
    <property type="term" value="F:DNA-binding transcription factor activity, RNA polymerase II-specific"/>
    <property type="evidence" value="ECO:0007669"/>
    <property type="project" value="TreeGrafter"/>
</dbReference>
<gene>
    <name evidence="8" type="ORF">BEMITA_LOCUS6074</name>
</gene>
<evidence type="ECO:0000313" key="9">
    <source>
        <dbReference type="Proteomes" id="UP001152759"/>
    </source>
</evidence>
<feature type="domain" description="C2H2-type" evidence="7">
    <location>
        <begin position="374"/>
        <end position="402"/>
    </location>
</feature>
<dbReference type="InterPro" id="IPR013087">
    <property type="entry name" value="Znf_C2H2_type"/>
</dbReference>
<keyword evidence="1" id="KW-0479">Metal-binding</keyword>
<sequence>MDPANWNRMIGDVNTAYQQCYYITAQTDRGTKRAASQTCEDVFRTLDIFRLNECHGWYDAKCRLIPPYDAYQCSVKTPACALMEPLRKAQTLAECAPTLFQPNPTNRPPSPSPTSSRSSRQRGKESRGGTSGRWDTAGASGSAGGSPSRGRGPSRAASPSRIGGSSHAGGSSPRPSFSIPATPAPAYARPDLTGTGLVWDPNFRLKDFVGPGGSPGWGIPHDLAGASLPGSPFVPANPPVTVGHGLALDPEYSVGDLSSEAEPQYGWSESYNIYPQGGFSNLDSNVGGSSEVGSKVGAVLGGETQGSGPFKCAVCGNTYEKKKTYQNHMTSHRKFSAGETICHCGKQLASMESLWQHKEVVHGEYREVKTKEGTKCTICDEDFGTSANWYKHDQIVHKGKGQCPYCPLSLTSLSGIAKHIKTYHPEKSTKKRG</sequence>
<dbReference type="GO" id="GO:0008270">
    <property type="term" value="F:zinc ion binding"/>
    <property type="evidence" value="ECO:0007669"/>
    <property type="project" value="UniProtKB-KW"/>
</dbReference>
<evidence type="ECO:0000256" key="6">
    <source>
        <dbReference type="SAM" id="MobiDB-lite"/>
    </source>
</evidence>
<feature type="compositionally biased region" description="Low complexity" evidence="6">
    <location>
        <begin position="137"/>
        <end position="161"/>
    </location>
</feature>
<dbReference type="Proteomes" id="UP001152759">
    <property type="component" value="Chromosome 3"/>
</dbReference>
<dbReference type="AlphaFoldDB" id="A0A9P0A9I6"/>
<dbReference type="PANTHER" id="PTHR24408:SF61">
    <property type="entry name" value="E3 SUMO-PROTEIN LIGASE ZNF451"/>
    <property type="match status" value="1"/>
</dbReference>
<dbReference type="PANTHER" id="PTHR24408">
    <property type="entry name" value="ZINC FINGER PROTEIN"/>
    <property type="match status" value="1"/>
</dbReference>
<feature type="region of interest" description="Disordered" evidence="6">
    <location>
        <begin position="98"/>
        <end position="188"/>
    </location>
</feature>
<keyword evidence="4" id="KW-0862">Zinc</keyword>
<dbReference type="PROSITE" id="PS00028">
    <property type="entry name" value="ZINC_FINGER_C2H2_1"/>
    <property type="match status" value="3"/>
</dbReference>
<evidence type="ECO:0000259" key="7">
    <source>
        <dbReference type="PROSITE" id="PS50157"/>
    </source>
</evidence>
<proteinExistence type="predicted"/>
<name>A0A9P0A9I6_BEMTA</name>
<keyword evidence="2" id="KW-0677">Repeat</keyword>
<dbReference type="GO" id="GO:0005634">
    <property type="term" value="C:nucleus"/>
    <property type="evidence" value="ECO:0007669"/>
    <property type="project" value="TreeGrafter"/>
</dbReference>
<evidence type="ECO:0000256" key="3">
    <source>
        <dbReference type="ARBA" id="ARBA00022771"/>
    </source>
</evidence>
<evidence type="ECO:0000256" key="2">
    <source>
        <dbReference type="ARBA" id="ARBA00022737"/>
    </source>
</evidence>
<keyword evidence="3 5" id="KW-0863">Zinc-finger</keyword>
<organism evidence="8 9">
    <name type="scientific">Bemisia tabaci</name>
    <name type="common">Sweetpotato whitefly</name>
    <name type="synonym">Aleurodes tabaci</name>
    <dbReference type="NCBI Taxonomy" id="7038"/>
    <lineage>
        <taxon>Eukaryota</taxon>
        <taxon>Metazoa</taxon>
        <taxon>Ecdysozoa</taxon>
        <taxon>Arthropoda</taxon>
        <taxon>Hexapoda</taxon>
        <taxon>Insecta</taxon>
        <taxon>Pterygota</taxon>
        <taxon>Neoptera</taxon>
        <taxon>Paraneoptera</taxon>
        <taxon>Hemiptera</taxon>
        <taxon>Sternorrhyncha</taxon>
        <taxon>Aleyrodoidea</taxon>
        <taxon>Aleyrodidae</taxon>
        <taxon>Aleyrodinae</taxon>
        <taxon>Bemisia</taxon>
    </lineage>
</organism>
<keyword evidence="9" id="KW-1185">Reference proteome</keyword>
<dbReference type="EMBL" id="OU963864">
    <property type="protein sequence ID" value="CAH0387015.1"/>
    <property type="molecule type" value="Genomic_DNA"/>
</dbReference>
<dbReference type="PROSITE" id="PS50157">
    <property type="entry name" value="ZINC_FINGER_C2H2_2"/>
    <property type="match status" value="2"/>
</dbReference>
<reference evidence="8" key="1">
    <citation type="submission" date="2021-12" db="EMBL/GenBank/DDBJ databases">
        <authorList>
            <person name="King R."/>
        </authorList>
    </citation>
    <scope>NUCLEOTIDE SEQUENCE</scope>
</reference>
<feature type="domain" description="C2H2-type" evidence="7">
    <location>
        <begin position="310"/>
        <end position="332"/>
    </location>
</feature>
<dbReference type="SMART" id="SM00355">
    <property type="entry name" value="ZnF_C2H2"/>
    <property type="match status" value="4"/>
</dbReference>
<dbReference type="GO" id="GO:0043565">
    <property type="term" value="F:sequence-specific DNA binding"/>
    <property type="evidence" value="ECO:0007669"/>
    <property type="project" value="TreeGrafter"/>
</dbReference>